<accession>A0A2I7N7V4</accession>
<comment type="similarity">
    <text evidence="1">Belongs to the acyl coenzyme A hydrolase family.</text>
</comment>
<dbReference type="KEGG" id="nba:CUN60_09615"/>
<evidence type="ECO:0000313" key="6">
    <source>
        <dbReference type="Proteomes" id="UP000236655"/>
    </source>
</evidence>
<evidence type="ECO:0000256" key="1">
    <source>
        <dbReference type="ARBA" id="ARBA00010458"/>
    </source>
</evidence>
<dbReference type="OrthoDB" id="9801856at2"/>
<dbReference type="GO" id="GO:0005829">
    <property type="term" value="C:cytosol"/>
    <property type="evidence" value="ECO:0007669"/>
    <property type="project" value="TreeGrafter"/>
</dbReference>
<keyword evidence="6" id="KW-1185">Reference proteome</keyword>
<evidence type="ECO:0000256" key="3">
    <source>
        <dbReference type="PROSITE-ProRule" id="PRU01106"/>
    </source>
</evidence>
<name>A0A2I7N7V4_9NEIS</name>
<evidence type="ECO:0000256" key="2">
    <source>
        <dbReference type="ARBA" id="ARBA00022801"/>
    </source>
</evidence>
<evidence type="ECO:0000313" key="5">
    <source>
        <dbReference type="EMBL" id="AUR52544.1"/>
    </source>
</evidence>
<dbReference type="EMBL" id="CP024847">
    <property type="protein sequence ID" value="AUR52544.1"/>
    <property type="molecule type" value="Genomic_DNA"/>
</dbReference>
<dbReference type="Pfam" id="PF03061">
    <property type="entry name" value="4HBT"/>
    <property type="match status" value="1"/>
</dbReference>
<dbReference type="InterPro" id="IPR029069">
    <property type="entry name" value="HotDog_dom_sf"/>
</dbReference>
<reference evidence="6" key="1">
    <citation type="submission" date="2017-11" db="EMBL/GenBank/DDBJ databases">
        <authorList>
            <person name="Chan K.G."/>
            <person name="Lee L.S."/>
        </authorList>
    </citation>
    <scope>NUCLEOTIDE SEQUENCE [LARGE SCALE GENOMIC DNA]</scope>
    <source>
        <strain evidence="6">DSM 100970</strain>
    </source>
</reference>
<dbReference type="PANTHER" id="PTHR11049:SF5">
    <property type="entry name" value="ACYL-COA THIOESTER HYDROLASE YCIA"/>
    <property type="match status" value="1"/>
</dbReference>
<dbReference type="Gene3D" id="3.10.129.10">
    <property type="entry name" value="Hotdog Thioesterase"/>
    <property type="match status" value="1"/>
</dbReference>
<dbReference type="GO" id="GO:0052816">
    <property type="term" value="F:long-chain fatty acyl-CoA hydrolase activity"/>
    <property type="evidence" value="ECO:0007669"/>
    <property type="project" value="TreeGrafter"/>
</dbReference>
<dbReference type="SUPFAM" id="SSF54637">
    <property type="entry name" value="Thioesterase/thiol ester dehydrase-isomerase"/>
    <property type="match status" value="1"/>
</dbReference>
<dbReference type="RefSeq" id="WP_102951833.1">
    <property type="nucleotide sequence ID" value="NZ_CP024847.1"/>
</dbReference>
<protein>
    <submittedName>
        <fullName evidence="5">Acyl-CoA thioesterase</fullName>
    </submittedName>
</protein>
<organism evidence="5 6">
    <name type="scientific">Aquella oligotrophica</name>
    <dbReference type="NCBI Taxonomy" id="2067065"/>
    <lineage>
        <taxon>Bacteria</taxon>
        <taxon>Pseudomonadati</taxon>
        <taxon>Pseudomonadota</taxon>
        <taxon>Betaproteobacteria</taxon>
        <taxon>Neisseriales</taxon>
        <taxon>Neisseriaceae</taxon>
        <taxon>Aquella</taxon>
    </lineage>
</organism>
<dbReference type="PANTHER" id="PTHR11049">
    <property type="entry name" value="ACYL COENZYME A THIOESTER HYDROLASE"/>
    <property type="match status" value="1"/>
</dbReference>
<evidence type="ECO:0000259" key="4">
    <source>
        <dbReference type="PROSITE" id="PS51770"/>
    </source>
</evidence>
<dbReference type="GO" id="GO:0006637">
    <property type="term" value="P:acyl-CoA metabolic process"/>
    <property type="evidence" value="ECO:0007669"/>
    <property type="project" value="TreeGrafter"/>
</dbReference>
<dbReference type="PROSITE" id="PS51770">
    <property type="entry name" value="HOTDOG_ACOT"/>
    <property type="match status" value="1"/>
</dbReference>
<dbReference type="InterPro" id="IPR006683">
    <property type="entry name" value="Thioestr_dom"/>
</dbReference>
<dbReference type="GO" id="GO:0009062">
    <property type="term" value="P:fatty acid catabolic process"/>
    <property type="evidence" value="ECO:0007669"/>
    <property type="project" value="TreeGrafter"/>
</dbReference>
<dbReference type="InterPro" id="IPR040170">
    <property type="entry name" value="Cytosol_ACT"/>
</dbReference>
<proteinExistence type="inferred from homology"/>
<dbReference type="Proteomes" id="UP000236655">
    <property type="component" value="Chromosome"/>
</dbReference>
<gene>
    <name evidence="5" type="ORF">CUN60_09615</name>
</gene>
<dbReference type="InterPro" id="IPR033120">
    <property type="entry name" value="HOTDOG_ACOT"/>
</dbReference>
<sequence>MSVKSIPAEGELVIQTIAMPGDTNANGDIFGGWVLSQMDLGGAIVAKSLSSSGRAATVAIEGMSFINPVKIGDLVACYANIIKRGRTSIQVSLQTWTYNYTTRESKLVTKGIFTYVAIDNNGKPIPLKMEEN</sequence>
<dbReference type="AlphaFoldDB" id="A0A2I7N7V4"/>
<feature type="domain" description="HotDog ACOT-type" evidence="4">
    <location>
        <begin position="8"/>
        <end position="121"/>
    </location>
</feature>
<keyword evidence="2 3" id="KW-0378">Hydrolase</keyword>
<dbReference type="CDD" id="cd03442">
    <property type="entry name" value="BFIT_BACH"/>
    <property type="match status" value="1"/>
</dbReference>